<dbReference type="AlphaFoldDB" id="A0AAP0EF18"/>
<dbReference type="GO" id="GO:0005634">
    <property type="term" value="C:nucleus"/>
    <property type="evidence" value="ECO:0007669"/>
    <property type="project" value="TreeGrafter"/>
</dbReference>
<evidence type="ECO:0000256" key="2">
    <source>
        <dbReference type="SAM" id="MobiDB-lite"/>
    </source>
</evidence>
<gene>
    <name evidence="4" type="ORF">Sjap_024172</name>
</gene>
<proteinExistence type="inferred from homology"/>
<feature type="region of interest" description="Disordered" evidence="2">
    <location>
        <begin position="1"/>
        <end position="20"/>
    </location>
</feature>
<evidence type="ECO:0000259" key="3">
    <source>
        <dbReference type="Pfam" id="PF07985"/>
    </source>
</evidence>
<evidence type="ECO:0000313" key="4">
    <source>
        <dbReference type="EMBL" id="KAK9090995.1"/>
    </source>
</evidence>
<keyword evidence="5" id="KW-1185">Reference proteome</keyword>
<protein>
    <recommendedName>
        <fullName evidence="3">SRR1-like domain-containing protein</fullName>
    </recommendedName>
</protein>
<evidence type="ECO:0000256" key="1">
    <source>
        <dbReference type="ARBA" id="ARBA00009856"/>
    </source>
</evidence>
<organism evidence="4 5">
    <name type="scientific">Stephania japonica</name>
    <dbReference type="NCBI Taxonomy" id="461633"/>
    <lineage>
        <taxon>Eukaryota</taxon>
        <taxon>Viridiplantae</taxon>
        <taxon>Streptophyta</taxon>
        <taxon>Embryophyta</taxon>
        <taxon>Tracheophyta</taxon>
        <taxon>Spermatophyta</taxon>
        <taxon>Magnoliopsida</taxon>
        <taxon>Ranunculales</taxon>
        <taxon>Menispermaceae</taxon>
        <taxon>Menispermoideae</taxon>
        <taxon>Cissampelideae</taxon>
        <taxon>Stephania</taxon>
    </lineage>
</organism>
<accession>A0AAP0EF18</accession>
<dbReference type="InterPro" id="IPR012942">
    <property type="entry name" value="SRR1-like"/>
</dbReference>
<dbReference type="Pfam" id="PF07985">
    <property type="entry name" value="SRR1"/>
    <property type="match status" value="1"/>
</dbReference>
<sequence length="288" mass="33011">MNDTPLTTHGETESRKHKCDDSEGWTVVSRCRKHKRNVSKIGTIEQHPWIPTESEGNPEMESKLMQKMQVCIQKLENSDFFLALLQQMGASEVHDRISMILASESKMPMVIYGIGSIESYEPPRLQLSLAILLKRKFNWIGDIEVFDPVISGTESKILEALGCSVLSENEQGRRVALKPTVFFMPHCEVALYDNLVLANWKVEHLNQMVIFGNSFRSYENYISESMNSTLSESMKHVLAVLKFSTEMKVETISDDYFKAFHDSSWHFFNVVSEMEMDLESPKVVEETK</sequence>
<evidence type="ECO:0000313" key="5">
    <source>
        <dbReference type="Proteomes" id="UP001417504"/>
    </source>
</evidence>
<dbReference type="InterPro" id="IPR040044">
    <property type="entry name" value="SRR1L"/>
</dbReference>
<dbReference type="PANTHER" id="PTHR28626:SF3">
    <property type="entry name" value="SRR1-LIKE PROTEIN"/>
    <property type="match status" value="1"/>
</dbReference>
<name>A0AAP0EF18_9MAGN</name>
<comment type="similarity">
    <text evidence="1">Belongs to the SRR1 family.</text>
</comment>
<dbReference type="EMBL" id="JBBNAE010000010">
    <property type="protein sequence ID" value="KAK9090995.1"/>
    <property type="molecule type" value="Genomic_DNA"/>
</dbReference>
<feature type="domain" description="SRR1-like" evidence="3">
    <location>
        <begin position="103"/>
        <end position="267"/>
    </location>
</feature>
<reference evidence="4 5" key="1">
    <citation type="submission" date="2024-01" db="EMBL/GenBank/DDBJ databases">
        <title>Genome assemblies of Stephania.</title>
        <authorList>
            <person name="Yang L."/>
        </authorList>
    </citation>
    <scope>NUCLEOTIDE SEQUENCE [LARGE SCALE GENOMIC DNA]</scope>
    <source>
        <strain evidence="4">QJT</strain>
        <tissue evidence="4">Leaf</tissue>
    </source>
</reference>
<dbReference type="PANTHER" id="PTHR28626">
    <property type="entry name" value="SRR1-LIKE PROTEIN"/>
    <property type="match status" value="1"/>
</dbReference>
<comment type="caution">
    <text evidence="4">The sequence shown here is derived from an EMBL/GenBank/DDBJ whole genome shotgun (WGS) entry which is preliminary data.</text>
</comment>
<feature type="compositionally biased region" description="Basic and acidic residues" evidence="2">
    <location>
        <begin position="10"/>
        <end position="20"/>
    </location>
</feature>
<dbReference type="GO" id="GO:0005737">
    <property type="term" value="C:cytoplasm"/>
    <property type="evidence" value="ECO:0007669"/>
    <property type="project" value="TreeGrafter"/>
</dbReference>
<dbReference type="Proteomes" id="UP001417504">
    <property type="component" value="Unassembled WGS sequence"/>
</dbReference>